<accession>A0A5D0RHK6</accession>
<dbReference type="RefSeq" id="WP_148378164.1">
    <property type="nucleotide sequence ID" value="NZ_VSIY01000009.1"/>
</dbReference>
<feature type="domain" description="Gfo/Idh/MocA-like oxidoreductase N-terminal" evidence="1">
    <location>
        <begin position="1"/>
        <end position="115"/>
    </location>
</feature>
<dbReference type="InterPro" id="IPR000683">
    <property type="entry name" value="Gfo/Idh/MocA-like_OxRdtase_N"/>
</dbReference>
<dbReference type="InterPro" id="IPR055170">
    <property type="entry name" value="GFO_IDH_MocA-like_dom"/>
</dbReference>
<feature type="domain" description="GFO/IDH/MocA-like oxidoreductase" evidence="2">
    <location>
        <begin position="141"/>
        <end position="236"/>
    </location>
</feature>
<evidence type="ECO:0000259" key="1">
    <source>
        <dbReference type="Pfam" id="PF01408"/>
    </source>
</evidence>
<dbReference type="Pfam" id="PF01408">
    <property type="entry name" value="GFO_IDH_MocA"/>
    <property type="match status" value="1"/>
</dbReference>
<comment type="caution">
    <text evidence="3">The sequence shown here is derived from an EMBL/GenBank/DDBJ whole genome shotgun (WGS) entry which is preliminary data.</text>
</comment>
<dbReference type="Gene3D" id="3.30.360.10">
    <property type="entry name" value="Dihydrodipicolinate Reductase, domain 2"/>
    <property type="match status" value="1"/>
</dbReference>
<keyword evidence="4" id="KW-1185">Reference proteome</keyword>
<dbReference type="SUPFAM" id="SSF51735">
    <property type="entry name" value="NAD(P)-binding Rossmann-fold domains"/>
    <property type="match status" value="1"/>
</dbReference>
<protein>
    <submittedName>
        <fullName evidence="3">Gfo/Idh/MocA family oxidoreductase</fullName>
    </submittedName>
</protein>
<evidence type="ECO:0000313" key="3">
    <source>
        <dbReference type="EMBL" id="TYB81100.1"/>
    </source>
</evidence>
<organism evidence="3 4">
    <name type="scientific">Maritimibacter fusiformis</name>
    <dbReference type="NCBI Taxonomy" id="2603819"/>
    <lineage>
        <taxon>Bacteria</taxon>
        <taxon>Pseudomonadati</taxon>
        <taxon>Pseudomonadota</taxon>
        <taxon>Alphaproteobacteria</taxon>
        <taxon>Rhodobacterales</taxon>
        <taxon>Roseobacteraceae</taxon>
        <taxon>Maritimibacter</taxon>
    </lineage>
</organism>
<dbReference type="Pfam" id="PF22725">
    <property type="entry name" value="GFO_IDH_MocA_C3"/>
    <property type="match status" value="1"/>
</dbReference>
<dbReference type="PANTHER" id="PTHR43708:SF8">
    <property type="entry name" value="OXIDOREDUCTASE"/>
    <property type="match status" value="1"/>
</dbReference>
<sequence>MRIALFGVGHWHSAMHLDAAQAARADVVGVWDENPDVAAEFARAHGQTHLPTIEAGLAQAPDVVVLMGHPATLPAQAERLIAAKVPLILEKPVGDIDTIARLADQARAGGCHVAVPLANRFGPAQGELARLAEISRAGRLVRAGFRLVNGPPQRYRDDGVGWLLDPAVGGGGALRNLGIHGIDAALDLAEGPLTILSSSVGNLIHATDVEDHALVVMRDAAGTLFTVEAGYTFASMRPGGEFEWRLVSANATLTDLGDSATVATLDDNQMRNLRPEPTATRYRLFMADALARLGQGRPPSVSLDDYLAAMRLIDAAYLAAGRNTDGTIATTPGKDKT</sequence>
<gene>
    <name evidence="3" type="ORF">FVF75_11725</name>
</gene>
<dbReference type="Proteomes" id="UP000322080">
    <property type="component" value="Unassembled WGS sequence"/>
</dbReference>
<proteinExistence type="predicted"/>
<evidence type="ECO:0000313" key="4">
    <source>
        <dbReference type="Proteomes" id="UP000322080"/>
    </source>
</evidence>
<dbReference type="EMBL" id="VSIY01000009">
    <property type="protein sequence ID" value="TYB81100.1"/>
    <property type="molecule type" value="Genomic_DNA"/>
</dbReference>
<dbReference type="Gene3D" id="3.40.50.720">
    <property type="entry name" value="NAD(P)-binding Rossmann-like Domain"/>
    <property type="match status" value="1"/>
</dbReference>
<name>A0A5D0RHK6_9RHOB</name>
<dbReference type="InterPro" id="IPR036291">
    <property type="entry name" value="NAD(P)-bd_dom_sf"/>
</dbReference>
<dbReference type="AlphaFoldDB" id="A0A5D0RHK6"/>
<dbReference type="SUPFAM" id="SSF55347">
    <property type="entry name" value="Glyceraldehyde-3-phosphate dehydrogenase-like, C-terminal domain"/>
    <property type="match status" value="1"/>
</dbReference>
<evidence type="ECO:0000259" key="2">
    <source>
        <dbReference type="Pfam" id="PF22725"/>
    </source>
</evidence>
<dbReference type="PANTHER" id="PTHR43708">
    <property type="entry name" value="CONSERVED EXPRESSED OXIDOREDUCTASE (EUROFUNG)"/>
    <property type="match status" value="1"/>
</dbReference>
<dbReference type="InterPro" id="IPR051317">
    <property type="entry name" value="Gfo/Idh/MocA_oxidoreduct"/>
</dbReference>
<dbReference type="GO" id="GO:0000166">
    <property type="term" value="F:nucleotide binding"/>
    <property type="evidence" value="ECO:0007669"/>
    <property type="project" value="InterPro"/>
</dbReference>
<reference evidence="3 4" key="1">
    <citation type="submission" date="2019-08" db="EMBL/GenBank/DDBJ databases">
        <title>Identification of a novel species of the genus Boseongicola.</title>
        <authorList>
            <person name="Zhang X.-Q."/>
        </authorList>
    </citation>
    <scope>NUCLEOTIDE SEQUENCE [LARGE SCALE GENOMIC DNA]</scope>
    <source>
        <strain evidence="3 4">HY14</strain>
    </source>
</reference>